<feature type="compositionally biased region" description="Basic and acidic residues" evidence="1">
    <location>
        <begin position="31"/>
        <end position="42"/>
    </location>
</feature>
<protein>
    <submittedName>
        <fullName evidence="2">Uncharacterized protein</fullName>
    </submittedName>
</protein>
<evidence type="ECO:0000313" key="2">
    <source>
        <dbReference type="EMBL" id="CRZ12575.1"/>
    </source>
</evidence>
<organism evidence="2">
    <name type="scientific">Spongospora subterranea</name>
    <dbReference type="NCBI Taxonomy" id="70186"/>
    <lineage>
        <taxon>Eukaryota</taxon>
        <taxon>Sar</taxon>
        <taxon>Rhizaria</taxon>
        <taxon>Endomyxa</taxon>
        <taxon>Phytomyxea</taxon>
        <taxon>Plasmodiophorida</taxon>
        <taxon>Plasmodiophoridae</taxon>
        <taxon>Spongospora</taxon>
    </lineage>
</organism>
<reference evidence="2" key="1">
    <citation type="submission" date="2015-04" db="EMBL/GenBank/DDBJ databases">
        <title>The genome sequence of the plant pathogenic Rhizarian Plasmodiophora brassicae reveals insights in its biotrophic life cycle and the origin of chitin synthesis.</title>
        <authorList>
            <person name="Schwelm A."/>
            <person name="Fogelqvist J."/>
            <person name="Knaust A."/>
            <person name="Julke S."/>
            <person name="Lilja T."/>
            <person name="Dhandapani V."/>
            <person name="Bonilla-Rosso G."/>
            <person name="Karlsson M."/>
            <person name="Shevchenko A."/>
            <person name="Choi S.R."/>
            <person name="Kim H.G."/>
            <person name="Park J.Y."/>
            <person name="Lim Y.P."/>
            <person name="Ludwig-Muller J."/>
            <person name="Dixelius C."/>
        </authorList>
    </citation>
    <scope>NUCLEOTIDE SEQUENCE</scope>
    <source>
        <tissue evidence="2">Potato root galls</tissue>
    </source>
</reference>
<feature type="region of interest" description="Disordered" evidence="1">
    <location>
        <begin position="23"/>
        <end position="42"/>
    </location>
</feature>
<evidence type="ECO:0000256" key="1">
    <source>
        <dbReference type="SAM" id="MobiDB-lite"/>
    </source>
</evidence>
<name>A0A0H5RE99_9EUKA</name>
<feature type="non-terminal residue" evidence="2">
    <location>
        <position position="140"/>
    </location>
</feature>
<accession>A0A0H5RE99</accession>
<feature type="region of interest" description="Disordered" evidence="1">
    <location>
        <begin position="54"/>
        <end position="75"/>
    </location>
</feature>
<dbReference type="EMBL" id="HACM01012133">
    <property type="protein sequence ID" value="CRZ12575.1"/>
    <property type="molecule type" value="Transcribed_RNA"/>
</dbReference>
<proteinExistence type="predicted"/>
<sequence>MDLRIQGRFASIEQLPMSFVKNNPTPGARFRTSELNDGKRSELQKLECGKTGDFEKRCKNDKQDTKDKGKKSSHYAHSANIVAMASIFSLGDRRYHELQHQLVLKRAKSSRSVAIQMAKDPVIEYGQDKVGFKVWLALPQ</sequence>
<dbReference type="AlphaFoldDB" id="A0A0H5RE99"/>
<feature type="compositionally biased region" description="Basic and acidic residues" evidence="1">
    <location>
        <begin position="54"/>
        <end position="67"/>
    </location>
</feature>